<accession>A0ABW1APP3</accession>
<feature type="active site" description="Proton donor" evidence="7">
    <location>
        <position position="105"/>
    </location>
</feature>
<dbReference type="GO" id="GO:0000906">
    <property type="term" value="F:6,7-dimethyl-8-ribityllumazine synthase activity"/>
    <property type="evidence" value="ECO:0007669"/>
    <property type="project" value="UniProtKB-EC"/>
</dbReference>
<organism evidence="8 9">
    <name type="scientific">Thauera sinica</name>
    <dbReference type="NCBI Taxonomy" id="2665146"/>
    <lineage>
        <taxon>Bacteria</taxon>
        <taxon>Pseudomonadati</taxon>
        <taxon>Pseudomonadota</taxon>
        <taxon>Betaproteobacteria</taxon>
        <taxon>Rhodocyclales</taxon>
        <taxon>Zoogloeaceae</taxon>
        <taxon>Thauera</taxon>
    </lineage>
</organism>
<dbReference type="PANTHER" id="PTHR21058">
    <property type="entry name" value="6,7-DIMETHYL-8-RIBITYLLUMAZINE SYNTHASE DMRL SYNTHASE LUMAZINE SYNTHASE"/>
    <property type="match status" value="1"/>
</dbReference>
<dbReference type="EMBL" id="JBHSOG010000028">
    <property type="protein sequence ID" value="MFC5769273.1"/>
    <property type="molecule type" value="Genomic_DNA"/>
</dbReference>
<evidence type="ECO:0000256" key="2">
    <source>
        <dbReference type="ARBA" id="ARBA00007424"/>
    </source>
</evidence>
<evidence type="ECO:0000256" key="4">
    <source>
        <dbReference type="ARBA" id="ARBA00022619"/>
    </source>
</evidence>
<dbReference type="InterPro" id="IPR034964">
    <property type="entry name" value="LS"/>
</dbReference>
<evidence type="ECO:0000256" key="6">
    <source>
        <dbReference type="ARBA" id="ARBA00048785"/>
    </source>
</evidence>
<comment type="function">
    <text evidence="7">Catalyzes the formation of 6,7-dimethyl-8-ribityllumazine by condensation of 5-amino-6-(D-ribitylamino)uracil with 3,4-dihydroxy-2-butanone 4-phosphate. This is the penultimate step in the biosynthesis of riboflavin.</text>
</comment>
<dbReference type="Gene3D" id="3.40.50.960">
    <property type="entry name" value="Lumazine/riboflavin synthase"/>
    <property type="match status" value="1"/>
</dbReference>
<gene>
    <name evidence="7 8" type="primary">ribH</name>
    <name evidence="8" type="ORF">ACFPTN_07790</name>
</gene>
<comment type="pathway">
    <text evidence="1 7">Cofactor biosynthesis; riboflavin biosynthesis; riboflavin from 2-hydroxy-3-oxobutyl phosphate and 5-amino-6-(D-ribitylamino)uracil: step 1/2.</text>
</comment>
<comment type="catalytic activity">
    <reaction evidence="6 7">
        <text>(2S)-2-hydroxy-3-oxobutyl phosphate + 5-amino-6-(D-ribitylamino)uracil = 6,7-dimethyl-8-(1-D-ribityl)lumazine + phosphate + 2 H2O + H(+)</text>
        <dbReference type="Rhea" id="RHEA:26152"/>
        <dbReference type="ChEBI" id="CHEBI:15377"/>
        <dbReference type="ChEBI" id="CHEBI:15378"/>
        <dbReference type="ChEBI" id="CHEBI:15934"/>
        <dbReference type="ChEBI" id="CHEBI:43474"/>
        <dbReference type="ChEBI" id="CHEBI:58201"/>
        <dbReference type="ChEBI" id="CHEBI:58830"/>
        <dbReference type="EC" id="2.5.1.78"/>
    </reaction>
</comment>
<evidence type="ECO:0000256" key="1">
    <source>
        <dbReference type="ARBA" id="ARBA00004917"/>
    </source>
</evidence>
<dbReference type="NCBIfam" id="TIGR00114">
    <property type="entry name" value="lumazine-synth"/>
    <property type="match status" value="1"/>
</dbReference>
<keyword evidence="9" id="KW-1185">Reference proteome</keyword>
<feature type="binding site" evidence="7">
    <location>
        <position position="130"/>
    </location>
    <ligand>
        <name>5-amino-6-(D-ribitylamino)uracil</name>
        <dbReference type="ChEBI" id="CHEBI:15934"/>
    </ligand>
</feature>
<dbReference type="HAMAP" id="MF_00178">
    <property type="entry name" value="Lumazine_synth"/>
    <property type="match status" value="1"/>
</dbReference>
<comment type="caution">
    <text evidence="8">The sequence shown here is derived from an EMBL/GenBank/DDBJ whole genome shotgun (WGS) entry which is preliminary data.</text>
</comment>
<dbReference type="CDD" id="cd09209">
    <property type="entry name" value="Lumazine_synthase-I"/>
    <property type="match status" value="1"/>
</dbReference>
<dbReference type="EC" id="2.5.1.78" evidence="3 7"/>
<name>A0ABW1APP3_9RHOO</name>
<feature type="binding site" evidence="7">
    <location>
        <begin position="97"/>
        <end position="99"/>
    </location>
    <ligand>
        <name>5-amino-6-(D-ribitylamino)uracil</name>
        <dbReference type="ChEBI" id="CHEBI:15934"/>
    </ligand>
</feature>
<dbReference type="Pfam" id="PF00885">
    <property type="entry name" value="DMRL_synthase"/>
    <property type="match status" value="1"/>
</dbReference>
<sequence>MQRTQPENARRTARYDGIAELEPGFAGAGLSVGIVMARFNLDICEGLLSACTDELLGLGVARSDIRIVTVPGALEIPLTLQAMGRSGRYDALVALGAVIRGETYHFELVSNEMGAGITRVGLDTGVPIANGVLTTEDEDQAVARMSDKGADCARAAVEMANLLKALK</sequence>
<feature type="binding site" evidence="7">
    <location>
        <position position="144"/>
    </location>
    <ligand>
        <name>(2S)-2-hydroxy-3-oxobutyl phosphate</name>
        <dbReference type="ChEBI" id="CHEBI:58830"/>
    </ligand>
</feature>
<dbReference type="InterPro" id="IPR036467">
    <property type="entry name" value="LS/RS_sf"/>
</dbReference>
<evidence type="ECO:0000256" key="3">
    <source>
        <dbReference type="ARBA" id="ARBA00012664"/>
    </source>
</evidence>
<feature type="binding site" evidence="7">
    <location>
        <begin position="102"/>
        <end position="103"/>
    </location>
    <ligand>
        <name>(2S)-2-hydroxy-3-oxobutyl phosphate</name>
        <dbReference type="ChEBI" id="CHEBI:58830"/>
    </ligand>
</feature>
<reference evidence="9" key="1">
    <citation type="journal article" date="2019" name="Int. J. Syst. Evol. Microbiol.">
        <title>The Global Catalogue of Microorganisms (GCM) 10K type strain sequencing project: providing services to taxonomists for standard genome sequencing and annotation.</title>
        <authorList>
            <consortium name="The Broad Institute Genomics Platform"/>
            <consortium name="The Broad Institute Genome Sequencing Center for Infectious Disease"/>
            <person name="Wu L."/>
            <person name="Ma J."/>
        </authorList>
    </citation>
    <scope>NUCLEOTIDE SEQUENCE [LARGE SCALE GENOMIC DNA]</scope>
    <source>
        <strain evidence="9">SHR3</strain>
    </source>
</reference>
<feature type="binding site" evidence="7">
    <location>
        <position position="39"/>
    </location>
    <ligand>
        <name>5-amino-6-(D-ribitylamino)uracil</name>
        <dbReference type="ChEBI" id="CHEBI:15934"/>
    </ligand>
</feature>
<comment type="similarity">
    <text evidence="2 7">Belongs to the DMRL synthase family.</text>
</comment>
<protein>
    <recommendedName>
        <fullName evidence="3 7">6,7-dimethyl-8-ribityllumazine synthase</fullName>
        <shortName evidence="7">DMRL synthase</shortName>
        <shortName evidence="7">LS</shortName>
        <shortName evidence="7">Lumazine synthase</shortName>
        <ecNumber evidence="3 7">2.5.1.78</ecNumber>
    </recommendedName>
</protein>
<evidence type="ECO:0000256" key="5">
    <source>
        <dbReference type="ARBA" id="ARBA00022679"/>
    </source>
</evidence>
<keyword evidence="5 7" id="KW-0808">Transferase</keyword>
<evidence type="ECO:0000313" key="8">
    <source>
        <dbReference type="EMBL" id="MFC5769273.1"/>
    </source>
</evidence>
<proteinExistence type="inferred from homology"/>
<dbReference type="RefSeq" id="WP_096450426.1">
    <property type="nucleotide sequence ID" value="NZ_JBHSOG010000028.1"/>
</dbReference>
<dbReference type="InterPro" id="IPR002180">
    <property type="entry name" value="LS/RS"/>
</dbReference>
<feature type="binding site" evidence="7">
    <location>
        <begin position="73"/>
        <end position="75"/>
    </location>
    <ligand>
        <name>5-amino-6-(D-ribitylamino)uracil</name>
        <dbReference type="ChEBI" id="CHEBI:15934"/>
    </ligand>
</feature>
<evidence type="ECO:0000313" key="9">
    <source>
        <dbReference type="Proteomes" id="UP001595974"/>
    </source>
</evidence>
<dbReference type="PANTHER" id="PTHR21058:SF0">
    <property type="entry name" value="6,7-DIMETHYL-8-RIBITYLLUMAZINE SYNTHASE"/>
    <property type="match status" value="1"/>
</dbReference>
<evidence type="ECO:0000256" key="7">
    <source>
        <dbReference type="HAMAP-Rule" id="MF_00178"/>
    </source>
</evidence>
<dbReference type="Proteomes" id="UP001595974">
    <property type="component" value="Unassembled WGS sequence"/>
</dbReference>
<dbReference type="SUPFAM" id="SSF52121">
    <property type="entry name" value="Lumazine synthase"/>
    <property type="match status" value="1"/>
</dbReference>
<keyword evidence="4 7" id="KW-0686">Riboflavin biosynthesis</keyword>